<dbReference type="EMBL" id="LNQE01000381">
    <property type="protein sequence ID" value="KUG26962.1"/>
    <property type="molecule type" value="Genomic_DNA"/>
</dbReference>
<sequence>MTRTSLKDILSVSSCAKVEKVNSTKNKKEYRYFIEVTSL</sequence>
<dbReference type="AlphaFoldDB" id="A0A0W8G1P3"/>
<organism evidence="1">
    <name type="scientific">hydrocarbon metagenome</name>
    <dbReference type="NCBI Taxonomy" id="938273"/>
    <lineage>
        <taxon>unclassified sequences</taxon>
        <taxon>metagenomes</taxon>
        <taxon>ecological metagenomes</taxon>
    </lineage>
</organism>
<reference evidence="1" key="1">
    <citation type="journal article" date="2015" name="Proc. Natl. Acad. Sci. U.S.A.">
        <title>Networks of energetic and metabolic interactions define dynamics in microbial communities.</title>
        <authorList>
            <person name="Embree M."/>
            <person name="Liu J.K."/>
            <person name="Al-Bassam M.M."/>
            <person name="Zengler K."/>
        </authorList>
    </citation>
    <scope>NUCLEOTIDE SEQUENCE</scope>
</reference>
<comment type="caution">
    <text evidence="1">The sequence shown here is derived from an EMBL/GenBank/DDBJ whole genome shotgun (WGS) entry which is preliminary data.</text>
</comment>
<gene>
    <name evidence="1" type="ORF">ASZ90_003186</name>
</gene>
<accession>A0A0W8G1P3</accession>
<protein>
    <submittedName>
        <fullName evidence="1">Uncharacterized protein</fullName>
    </submittedName>
</protein>
<evidence type="ECO:0000313" key="1">
    <source>
        <dbReference type="EMBL" id="KUG26962.1"/>
    </source>
</evidence>
<proteinExistence type="predicted"/>
<name>A0A0W8G1P3_9ZZZZ</name>